<dbReference type="GO" id="GO:0060234">
    <property type="term" value="P:neuroblast delamination"/>
    <property type="evidence" value="ECO:0007669"/>
    <property type="project" value="TreeGrafter"/>
</dbReference>
<feature type="compositionally biased region" description="Pro residues" evidence="2">
    <location>
        <begin position="752"/>
        <end position="764"/>
    </location>
</feature>
<feature type="compositionally biased region" description="Low complexity" evidence="2">
    <location>
        <begin position="135"/>
        <end position="148"/>
    </location>
</feature>
<sequence>METSRKTRPGVLLWTPAPPAQNSSSNSSSAEVSCEDKDDFVSQMDENGIMGLSVDLEDLEDLELVGRLKGKAAEDLREAAGAPPAREDMKKVLKASEVKRRTDDRKTELRTGGDRDVTEEDGEKKPEPIRRVNEPAEASARPRPAPRSFLPVLSHFTAEELAAAPGIDAETLPDFSGGLPSSKSSPRCPFSERIGPGRHRPLSHSPAGGAEERHEEPPPPPTRTFTGGVKTDPVKSKQHRSRKDSRIPRIRKNAAEGEDIRKGSLSRQTPDFSKVEPRVYFPKAGYTPPRRTQPLTTSPEAPIAFKSPADIVQEVLFDADRSPPPPPESPSPTSAANFTVPPEFRCRQQASALLQQLQDDYNRLLTKYAEAENTIDRLRLEARVNLTFDSPEAGASAHSGLNHDASKLLQLDFPPARRAETTPARLRPDGCRCLQDPPNAPPAQQLSNLLLSRTETFLQQLQTFEDLLKSEKLSSCEKMEGVSQLSEGLGSLERSYLLARDDHKQLLQSGAETCRFDPERELEGLIFECGLRLEELKEEQTSPPPRPPSASEEEQTLTHPQSPAGPSLVGTSDEEEDEETLRSFFFRPQIKAGKQNQTLKDLSKSSSPDFNTPGSEEEEQRSRRTRESPSQSKKVESDPDSPVCSENRRLCSGVGPSSGSPAPPAHSRRRFETRTSHSSSLSSLADPTSGRRRREARTGSERVLLQDGIVSPETDSGFVGSESSRPAPAAASRLLHRRATESVSVPRDAGPPASPPSSQEPPAGPQLDPNQPRRNGPGQRRRALSCSPRHRGGQTTGTPSGSEAAHTDRFSGSVNSLSGSPPAAVYLHGDAARAPSSSRGGDHTFSGAVVTLQAEVTRLKEKMENYTLGSAASAERGGARRGACTPPDSFVDVWSDGSLGRRETAAVDEVEREKSTSAQKQRLTRSELESPAHASRCSQTSAERRGCSPVPVRSRKTQTGQNSAEEPDGRDPARLCPRCRSNPGGPVERPPGGDREPARCSRCRCSVCGGLKAPSRRPGNDFKALTCRRDSNSGCGERSRQPAAAPPSTLHFTPSLLLLASAPLYSSPDAAGVPSGVGRPEERTGRTGRTRRSVSVDKRRSLDGSLNRAIRAARHMRLTSGHMARSLASGLQHRDRLAASCSY</sequence>
<dbReference type="GO" id="GO:0001837">
    <property type="term" value="P:epithelial to mesenchymal transition"/>
    <property type="evidence" value="ECO:0007669"/>
    <property type="project" value="TreeGrafter"/>
</dbReference>
<feature type="compositionally biased region" description="Polar residues" evidence="2">
    <location>
        <begin position="594"/>
        <end position="614"/>
    </location>
</feature>
<feature type="compositionally biased region" description="Basic residues" evidence="2">
    <location>
        <begin position="779"/>
        <end position="792"/>
    </location>
</feature>
<dbReference type="RefSeq" id="XP_017281041.1">
    <property type="nucleotide sequence ID" value="XM_017425552.3"/>
</dbReference>
<dbReference type="CTD" id="80709"/>
<evidence type="ECO:0000313" key="3">
    <source>
        <dbReference type="Ensembl" id="ENSKMAP00000019828.1"/>
    </source>
</evidence>
<proteinExistence type="predicted"/>
<feature type="compositionally biased region" description="Polar residues" evidence="2">
    <location>
        <begin position="810"/>
        <end position="819"/>
    </location>
</feature>
<dbReference type="InterPro" id="IPR052655">
    <property type="entry name" value="AKNA_Centrosome-Trans_reg"/>
</dbReference>
<dbReference type="GeneID" id="108241422"/>
<feature type="region of interest" description="Disordered" evidence="2">
    <location>
        <begin position="165"/>
        <end position="304"/>
    </location>
</feature>
<feature type="compositionally biased region" description="Low complexity" evidence="2">
    <location>
        <begin position="765"/>
        <end position="778"/>
    </location>
</feature>
<feature type="region of interest" description="Disordered" evidence="2">
    <location>
        <begin position="537"/>
        <end position="846"/>
    </location>
</feature>
<evidence type="ECO:0000256" key="1">
    <source>
        <dbReference type="SAM" id="Coils"/>
    </source>
</evidence>
<dbReference type="GeneTree" id="ENSGT00940000154254"/>
<dbReference type="PANTHER" id="PTHR21510:SF15">
    <property type="entry name" value="MICROTUBULE ORGANIZATION PROTEIN AKNA"/>
    <property type="match status" value="1"/>
</dbReference>
<feature type="compositionally biased region" description="Low complexity" evidence="2">
    <location>
        <begin position="721"/>
        <end position="733"/>
    </location>
</feature>
<dbReference type="GO" id="GO:0005813">
    <property type="term" value="C:centrosome"/>
    <property type="evidence" value="ECO:0007669"/>
    <property type="project" value="TreeGrafter"/>
</dbReference>
<dbReference type="Proteomes" id="UP000264800">
    <property type="component" value="Unplaced"/>
</dbReference>
<feature type="compositionally biased region" description="Basic and acidic residues" evidence="2">
    <location>
        <begin position="899"/>
        <end position="915"/>
    </location>
</feature>
<dbReference type="OMA" id="PHLAMTE"/>
<organism evidence="3 4">
    <name type="scientific">Kryptolebias marmoratus</name>
    <name type="common">Mangrove killifish</name>
    <name type="synonym">Rivulus marmoratus</name>
    <dbReference type="NCBI Taxonomy" id="37003"/>
    <lineage>
        <taxon>Eukaryota</taxon>
        <taxon>Metazoa</taxon>
        <taxon>Chordata</taxon>
        <taxon>Craniata</taxon>
        <taxon>Vertebrata</taxon>
        <taxon>Euteleostomi</taxon>
        <taxon>Actinopterygii</taxon>
        <taxon>Neopterygii</taxon>
        <taxon>Teleostei</taxon>
        <taxon>Neoteleostei</taxon>
        <taxon>Acanthomorphata</taxon>
        <taxon>Ovalentaria</taxon>
        <taxon>Atherinomorphae</taxon>
        <taxon>Cyprinodontiformes</taxon>
        <taxon>Rivulidae</taxon>
        <taxon>Kryptolebias</taxon>
    </lineage>
</organism>
<protein>
    <submittedName>
        <fullName evidence="3">AT-hook transcription factor</fullName>
    </submittedName>
</protein>
<feature type="compositionally biased region" description="Basic and acidic residues" evidence="2">
    <location>
        <begin position="85"/>
        <end position="134"/>
    </location>
</feature>
<name>A0A3Q3ASA4_KRYMA</name>
<dbReference type="GO" id="GO:0021849">
    <property type="term" value="P:neuroblast division in subventricular zone"/>
    <property type="evidence" value="ECO:0007669"/>
    <property type="project" value="TreeGrafter"/>
</dbReference>
<dbReference type="KEGG" id="kmr:108241422"/>
<feature type="region of interest" description="Disordered" evidence="2">
    <location>
        <begin position="72"/>
        <end position="148"/>
    </location>
</feature>
<feature type="compositionally biased region" description="Basic and acidic residues" evidence="2">
    <location>
        <begin position="253"/>
        <end position="262"/>
    </location>
</feature>
<feature type="compositionally biased region" description="Basic residues" evidence="2">
    <location>
        <begin position="236"/>
        <end position="252"/>
    </location>
</feature>
<feature type="region of interest" description="Disordered" evidence="2">
    <location>
        <begin position="1"/>
        <end position="37"/>
    </location>
</feature>
<feature type="region of interest" description="Disordered" evidence="2">
    <location>
        <begin position="862"/>
        <end position="1000"/>
    </location>
</feature>
<accession>A0A3Q3ASA4</accession>
<evidence type="ECO:0000256" key="2">
    <source>
        <dbReference type="SAM" id="MobiDB-lite"/>
    </source>
</evidence>
<dbReference type="OrthoDB" id="10035553at2759"/>
<feature type="region of interest" description="Disordered" evidence="2">
    <location>
        <begin position="1069"/>
        <end position="1101"/>
    </location>
</feature>
<feature type="region of interest" description="Disordered" evidence="2">
    <location>
        <begin position="318"/>
        <end position="339"/>
    </location>
</feature>
<reference evidence="3" key="1">
    <citation type="submission" date="2025-08" db="UniProtKB">
        <authorList>
            <consortium name="Ensembl"/>
        </authorList>
    </citation>
    <scope>IDENTIFICATION</scope>
</reference>
<dbReference type="STRING" id="37003.ENSKMAP00000019828"/>
<feature type="compositionally biased region" description="Basic and acidic residues" evidence="2">
    <location>
        <begin position="620"/>
        <end position="637"/>
    </location>
</feature>
<dbReference type="Ensembl" id="ENSKMAT00000020094.1">
    <property type="protein sequence ID" value="ENSKMAP00000019828.1"/>
    <property type="gene ID" value="ENSKMAG00000014741.1"/>
</dbReference>
<keyword evidence="1" id="KW-0175">Coiled coil</keyword>
<dbReference type="PANTHER" id="PTHR21510">
    <property type="entry name" value="AKNA DOMAIN-CONTAINING PROTEIN"/>
    <property type="match status" value="1"/>
</dbReference>
<keyword evidence="4" id="KW-1185">Reference proteome</keyword>
<reference evidence="3" key="2">
    <citation type="submission" date="2025-09" db="UniProtKB">
        <authorList>
            <consortium name="Ensembl"/>
        </authorList>
    </citation>
    <scope>IDENTIFICATION</scope>
</reference>
<dbReference type="AlphaFoldDB" id="A0A3Q3ASA4"/>
<evidence type="ECO:0000313" key="4">
    <source>
        <dbReference type="Proteomes" id="UP000264800"/>
    </source>
</evidence>
<feature type="coiled-coil region" evidence="1">
    <location>
        <begin position="347"/>
        <end position="381"/>
    </location>
</feature>